<evidence type="ECO:0000313" key="3">
    <source>
        <dbReference type="Proteomes" id="UP000076842"/>
    </source>
</evidence>
<gene>
    <name evidence="2" type="ORF">CALCODRAFT_7885</name>
</gene>
<sequence length="82" mass="8951">MTTRPAAGEGSRASSPSLFPIPITHAQSPIRPGKLSRTPHTAEPRKNCIILHRLCLPSPARSRASSNGHDNTHDRQRVQQVP</sequence>
<reference evidence="2 3" key="1">
    <citation type="journal article" date="2016" name="Mol. Biol. Evol.">
        <title>Comparative Genomics of Early-Diverging Mushroom-Forming Fungi Provides Insights into the Origins of Lignocellulose Decay Capabilities.</title>
        <authorList>
            <person name="Nagy L.G."/>
            <person name="Riley R."/>
            <person name="Tritt A."/>
            <person name="Adam C."/>
            <person name="Daum C."/>
            <person name="Floudas D."/>
            <person name="Sun H."/>
            <person name="Yadav J.S."/>
            <person name="Pangilinan J."/>
            <person name="Larsson K.H."/>
            <person name="Matsuura K."/>
            <person name="Barry K."/>
            <person name="Labutti K."/>
            <person name="Kuo R."/>
            <person name="Ohm R.A."/>
            <person name="Bhattacharya S.S."/>
            <person name="Shirouzu T."/>
            <person name="Yoshinaga Y."/>
            <person name="Martin F.M."/>
            <person name="Grigoriev I.V."/>
            <person name="Hibbett D.S."/>
        </authorList>
    </citation>
    <scope>NUCLEOTIDE SEQUENCE [LARGE SCALE GENOMIC DNA]</scope>
    <source>
        <strain evidence="2 3">HHB12733</strain>
    </source>
</reference>
<feature type="region of interest" description="Disordered" evidence="1">
    <location>
        <begin position="59"/>
        <end position="82"/>
    </location>
</feature>
<dbReference type="EMBL" id="KV423914">
    <property type="protein sequence ID" value="KZT62980.1"/>
    <property type="molecule type" value="Genomic_DNA"/>
</dbReference>
<evidence type="ECO:0000313" key="2">
    <source>
        <dbReference type="EMBL" id="KZT62980.1"/>
    </source>
</evidence>
<proteinExistence type="predicted"/>
<keyword evidence="3" id="KW-1185">Reference proteome</keyword>
<protein>
    <submittedName>
        <fullName evidence="2">Uncharacterized protein</fullName>
    </submittedName>
</protein>
<accession>A0A165KD30</accession>
<evidence type="ECO:0000256" key="1">
    <source>
        <dbReference type="SAM" id="MobiDB-lite"/>
    </source>
</evidence>
<dbReference type="InParanoid" id="A0A165KD30"/>
<feature type="compositionally biased region" description="Basic and acidic residues" evidence="1">
    <location>
        <begin position="70"/>
        <end position="82"/>
    </location>
</feature>
<dbReference type="AlphaFoldDB" id="A0A165KD30"/>
<dbReference type="Proteomes" id="UP000076842">
    <property type="component" value="Unassembled WGS sequence"/>
</dbReference>
<organism evidence="2 3">
    <name type="scientific">Calocera cornea HHB12733</name>
    <dbReference type="NCBI Taxonomy" id="1353952"/>
    <lineage>
        <taxon>Eukaryota</taxon>
        <taxon>Fungi</taxon>
        <taxon>Dikarya</taxon>
        <taxon>Basidiomycota</taxon>
        <taxon>Agaricomycotina</taxon>
        <taxon>Dacrymycetes</taxon>
        <taxon>Dacrymycetales</taxon>
        <taxon>Dacrymycetaceae</taxon>
        <taxon>Calocera</taxon>
    </lineage>
</organism>
<feature type="region of interest" description="Disordered" evidence="1">
    <location>
        <begin position="1"/>
        <end position="46"/>
    </location>
</feature>
<name>A0A165KD30_9BASI</name>